<dbReference type="EMBL" id="SDMP01000002">
    <property type="protein sequence ID" value="RYR71071.1"/>
    <property type="molecule type" value="Genomic_DNA"/>
</dbReference>
<accession>A0A445E6L0</accession>
<evidence type="ECO:0000313" key="2">
    <source>
        <dbReference type="Proteomes" id="UP000289738"/>
    </source>
</evidence>
<sequence>MTFNTVEEDVGVWIILNVVLHHSHPYCPNQAEILKQYRKLSMYVRRI</sequence>
<organism evidence="1 2">
    <name type="scientific">Arachis hypogaea</name>
    <name type="common">Peanut</name>
    <dbReference type="NCBI Taxonomy" id="3818"/>
    <lineage>
        <taxon>Eukaryota</taxon>
        <taxon>Viridiplantae</taxon>
        <taxon>Streptophyta</taxon>
        <taxon>Embryophyta</taxon>
        <taxon>Tracheophyta</taxon>
        <taxon>Spermatophyta</taxon>
        <taxon>Magnoliopsida</taxon>
        <taxon>eudicotyledons</taxon>
        <taxon>Gunneridae</taxon>
        <taxon>Pentapetalae</taxon>
        <taxon>rosids</taxon>
        <taxon>fabids</taxon>
        <taxon>Fabales</taxon>
        <taxon>Fabaceae</taxon>
        <taxon>Papilionoideae</taxon>
        <taxon>50 kb inversion clade</taxon>
        <taxon>dalbergioids sensu lato</taxon>
        <taxon>Dalbergieae</taxon>
        <taxon>Pterocarpus clade</taxon>
        <taxon>Arachis</taxon>
    </lineage>
</organism>
<comment type="caution">
    <text evidence="1">The sequence shown here is derived from an EMBL/GenBank/DDBJ whole genome shotgun (WGS) entry which is preliminary data.</text>
</comment>
<proteinExistence type="predicted"/>
<dbReference type="AlphaFoldDB" id="A0A445E6L0"/>
<evidence type="ECO:0000313" key="1">
    <source>
        <dbReference type="EMBL" id="RYR71071.1"/>
    </source>
</evidence>
<keyword evidence="2" id="KW-1185">Reference proteome</keyword>
<reference evidence="1 2" key="1">
    <citation type="submission" date="2019-01" db="EMBL/GenBank/DDBJ databases">
        <title>Sequencing of cultivated peanut Arachis hypogaea provides insights into genome evolution and oil improvement.</title>
        <authorList>
            <person name="Chen X."/>
        </authorList>
    </citation>
    <scope>NUCLEOTIDE SEQUENCE [LARGE SCALE GENOMIC DNA]</scope>
    <source>
        <strain evidence="2">cv. Fuhuasheng</strain>
        <tissue evidence="1">Leaves</tissue>
    </source>
</reference>
<gene>
    <name evidence="1" type="ORF">Ahy_A02g005367</name>
</gene>
<dbReference type="Proteomes" id="UP000289738">
    <property type="component" value="Chromosome A02"/>
</dbReference>
<protein>
    <submittedName>
        <fullName evidence="1">Uncharacterized protein</fullName>
    </submittedName>
</protein>
<name>A0A445E6L0_ARAHY</name>